<dbReference type="InterPro" id="IPR009492">
    <property type="entry name" value="TniQ"/>
</dbReference>
<dbReference type="EMBL" id="JAHWXP010000001">
    <property type="protein sequence ID" value="MBY8336329.1"/>
    <property type="molecule type" value="Genomic_DNA"/>
</dbReference>
<dbReference type="InterPro" id="IPR032750">
    <property type="entry name" value="TnsD_C"/>
</dbReference>
<comment type="caution">
    <text evidence="4">The sequence shown here is derived from an EMBL/GenBank/DDBJ whole genome shotgun (WGS) entry which is preliminary data.</text>
</comment>
<dbReference type="Pfam" id="PF06527">
    <property type="entry name" value="TniQ"/>
    <property type="match status" value="1"/>
</dbReference>
<sequence length="569" mass="63525">MIGYFPQVLDDELLYALLARHRRHSGVTSATVHMRALYGRRSAIASFDMPCALDDLSRFIGIEGFDGRILAQDHSLLPYYGAFTTKEEYELALQGLLVGDAASVRHRLGLSAWSIRPVERPRVCPVCAKEQIETLDEFTLLRSHQLPGSLVCHQHGTGLHEYAGPLPLGSRHDFVLPALEQFRPILGERANAAEGRPILFRIAREQARLLRADPVRPVPDYRAGLEQLGLMRSARKVDQLALSEAIGNMYEPILRFLPARVRSVGQGGWPEAMSRRPRKAVHPLLHTLFAIFIEERNGKPRVARSRDPRAEFGPGPWRCRNPLADHGGEPVIRAVEAYRNKGAIVGVFSCDCGYVYTRGISQSGQLGPPRFRRGGPLFDEFLRTNVRPDASLRGLAKQIGLDPKTLVRLAEGLGLDFDWTTKASGRPEAAAPVTRKGSKKCAGSSRPGKPRVDWVSLDRELTVRVRHAVDIVLTERPARRLTFAELERRVSRPGWLRKRRAKLPRSIRLIEASVETTAIFRWRRILLAAAADPAARPWEIMRRAGVGSIEVVEEVLEARSGADCSRRSA</sequence>
<gene>
    <name evidence="4" type="ORF">KYN89_04650</name>
</gene>
<dbReference type="RefSeq" id="WP_222824003.1">
    <property type="nucleotide sequence ID" value="NZ_JAHWXP010000001.1"/>
</dbReference>
<dbReference type="Pfam" id="PF15978">
    <property type="entry name" value="TnsD"/>
    <property type="match status" value="2"/>
</dbReference>
<keyword evidence="5" id="KW-1185">Reference proteome</keyword>
<feature type="domain" description="TniQ" evidence="2">
    <location>
        <begin position="5"/>
        <end position="159"/>
    </location>
</feature>
<reference evidence="4 5" key="1">
    <citation type="submission" date="2021-07" db="EMBL/GenBank/DDBJ databases">
        <title>Alteriqipengyuania abyssalis NZ-12B nov, sp.nov isolated from deep sea sponge in pacific ocean.</title>
        <authorList>
            <person name="Tareen S."/>
            <person name="Wink J."/>
        </authorList>
    </citation>
    <scope>NUCLEOTIDE SEQUENCE [LARGE SCALE GENOMIC DNA]</scope>
    <source>
        <strain evidence="4 5">NZ-12B</strain>
    </source>
</reference>
<evidence type="ECO:0000259" key="3">
    <source>
        <dbReference type="Pfam" id="PF15978"/>
    </source>
</evidence>
<evidence type="ECO:0000313" key="5">
    <source>
        <dbReference type="Proteomes" id="UP000759298"/>
    </source>
</evidence>
<feature type="domain" description="Transposon Tn7 transposition protein TnsD C-terminal" evidence="3">
    <location>
        <begin position="220"/>
        <end position="424"/>
    </location>
</feature>
<dbReference type="Proteomes" id="UP000759298">
    <property type="component" value="Unassembled WGS sequence"/>
</dbReference>
<feature type="region of interest" description="Disordered" evidence="1">
    <location>
        <begin position="428"/>
        <end position="448"/>
    </location>
</feature>
<evidence type="ECO:0000313" key="4">
    <source>
        <dbReference type="EMBL" id="MBY8336329.1"/>
    </source>
</evidence>
<name>A0ABS7PB93_9SPHN</name>
<proteinExistence type="predicted"/>
<protein>
    <submittedName>
        <fullName evidence="4">TnsD family transposase</fullName>
    </submittedName>
</protein>
<feature type="domain" description="Transposon Tn7 transposition protein TnsD C-terminal" evidence="3">
    <location>
        <begin position="447"/>
        <end position="509"/>
    </location>
</feature>
<evidence type="ECO:0000256" key="1">
    <source>
        <dbReference type="SAM" id="MobiDB-lite"/>
    </source>
</evidence>
<evidence type="ECO:0000259" key="2">
    <source>
        <dbReference type="Pfam" id="PF06527"/>
    </source>
</evidence>
<accession>A0ABS7PB93</accession>
<organism evidence="4 5">
    <name type="scientific">Alteriqipengyuania abyssalis</name>
    <dbReference type="NCBI Taxonomy" id="2860200"/>
    <lineage>
        <taxon>Bacteria</taxon>
        <taxon>Pseudomonadati</taxon>
        <taxon>Pseudomonadota</taxon>
        <taxon>Alphaproteobacteria</taxon>
        <taxon>Sphingomonadales</taxon>
        <taxon>Erythrobacteraceae</taxon>
        <taxon>Alteriqipengyuania</taxon>
    </lineage>
</organism>